<dbReference type="InterPro" id="IPR010234">
    <property type="entry name" value="Phasin_subfam-2"/>
</dbReference>
<evidence type="ECO:0000259" key="1">
    <source>
        <dbReference type="Pfam" id="PF09361"/>
    </source>
</evidence>
<keyword evidence="3" id="KW-1185">Reference proteome</keyword>
<comment type="caution">
    <text evidence="2">The sequence shown here is derived from an EMBL/GenBank/DDBJ whole genome shotgun (WGS) entry which is preliminary data.</text>
</comment>
<proteinExistence type="predicted"/>
<name>A0A0R3BQY3_9BRAD</name>
<dbReference type="EMBL" id="WQNF01000012">
    <property type="protein sequence ID" value="MVT67181.1"/>
    <property type="molecule type" value="Genomic_DNA"/>
</dbReference>
<accession>A0A0R3BQY3</accession>
<dbReference type="AlphaFoldDB" id="A0A0R3BQY3"/>
<feature type="domain" description="Phasin" evidence="1">
    <location>
        <begin position="21"/>
        <end position="114"/>
    </location>
</feature>
<evidence type="ECO:0000313" key="3">
    <source>
        <dbReference type="Proteomes" id="UP000436468"/>
    </source>
</evidence>
<organism evidence="2 3">
    <name type="scientific">Bradyrhizobium pachyrhizi</name>
    <dbReference type="NCBI Taxonomy" id="280333"/>
    <lineage>
        <taxon>Bacteria</taxon>
        <taxon>Pseudomonadati</taxon>
        <taxon>Pseudomonadota</taxon>
        <taxon>Alphaproteobacteria</taxon>
        <taxon>Hyphomicrobiales</taxon>
        <taxon>Nitrobacteraceae</taxon>
        <taxon>Bradyrhizobium</taxon>
    </lineage>
</organism>
<dbReference type="NCBIfam" id="TIGR01985">
    <property type="entry name" value="phasin_2"/>
    <property type="match status" value="1"/>
</dbReference>
<dbReference type="Pfam" id="PF09361">
    <property type="entry name" value="Phasin_2"/>
    <property type="match status" value="1"/>
</dbReference>
<reference evidence="2 3" key="1">
    <citation type="submission" date="2019-12" db="EMBL/GenBank/DDBJ databases">
        <title>Draft genome sequences Bradyrhizobium cajani AMBPC1010, Bradyrhizobium pachyrhizi AMBPC1040 and Bradyrhizobium yuanmingense ALSPC3051, three plant growth promoting strains isolated from nodules of Cajanus cajan L. in Dominican Republic.</title>
        <authorList>
            <person name="Flores-Felix J.D."/>
            <person name="Araujo J."/>
            <person name="Diaz-Alcantara C."/>
            <person name="Gonzalez-Andres F."/>
            <person name="Velazquez E."/>
        </authorList>
    </citation>
    <scope>NUCLEOTIDE SEQUENCE [LARGE SCALE GENOMIC DNA]</scope>
    <source>
        <strain evidence="2 3">1040</strain>
    </source>
</reference>
<dbReference type="RefSeq" id="WP_016847366.1">
    <property type="nucleotide sequence ID" value="NZ_CP121667.1"/>
</dbReference>
<gene>
    <name evidence="2" type="ORF">GPL21_18940</name>
</gene>
<evidence type="ECO:0000313" key="2">
    <source>
        <dbReference type="EMBL" id="MVT67181.1"/>
    </source>
</evidence>
<sequence>MIEPKLEVPAELRDLAEKTIDQAEQAFSLFFDAASKSMTSMPGAGTEISKQALSFTEQNMKAAFEHARKLVHATDLQEAMRIQSEFLRSQFTNAGEHMRQISGSVMSATKDATKGKF</sequence>
<dbReference type="InterPro" id="IPR018968">
    <property type="entry name" value="Phasin"/>
</dbReference>
<protein>
    <submittedName>
        <fullName evidence="2">Phasin</fullName>
    </submittedName>
</protein>
<dbReference type="Proteomes" id="UP000436468">
    <property type="component" value="Unassembled WGS sequence"/>
</dbReference>